<feature type="domain" description="R13L1/DRL21-like LRR repeat region" evidence="10">
    <location>
        <begin position="694"/>
        <end position="818"/>
    </location>
</feature>
<feature type="domain" description="Disease resistance protein winged helix" evidence="9">
    <location>
        <begin position="439"/>
        <end position="507"/>
    </location>
</feature>
<dbReference type="InterPro" id="IPR056789">
    <property type="entry name" value="LRR_R13L1-DRL21"/>
</dbReference>
<dbReference type="FunFam" id="3.40.50.300:FF:001091">
    <property type="entry name" value="Probable disease resistance protein At1g61300"/>
    <property type="match status" value="1"/>
</dbReference>
<dbReference type="PANTHER" id="PTHR36766">
    <property type="entry name" value="PLANT BROAD-SPECTRUM MILDEW RESISTANCE PROTEIN RPW8"/>
    <property type="match status" value="1"/>
</dbReference>
<dbReference type="InterPro" id="IPR032675">
    <property type="entry name" value="LRR_dom_sf"/>
</dbReference>
<evidence type="ECO:0000256" key="6">
    <source>
        <dbReference type="ARBA" id="ARBA00022840"/>
    </source>
</evidence>
<keyword evidence="2" id="KW-0433">Leucine-rich repeat</keyword>
<dbReference type="InterPro" id="IPR036388">
    <property type="entry name" value="WH-like_DNA-bd_sf"/>
</dbReference>
<dbReference type="Proteomes" id="UP000593564">
    <property type="component" value="Unassembled WGS sequence"/>
</dbReference>
<dbReference type="Gene3D" id="3.40.50.300">
    <property type="entry name" value="P-loop containing nucleotide triphosphate hydrolases"/>
    <property type="match status" value="1"/>
</dbReference>
<sequence length="1289" mass="146076">MAAAVVGGAFLSATLQVLFDRLASREFVNFFRAQKLDDKLLRMLKSTLRGLNVLLDDAEDKQITNTAVKDWVDELKVAVYHADDLLDEITTEALRCKSEAMYHSGSEQVPSPTLISSSSSFDADIVSKIEEIIASLEYFAKEKDVLGLREVAGQKWCHRLPTTSLVDESGVCGRDNDKEDVIKLLLSDEASSGNQKIDVIAIVGMGGVGKTTLAQFLYNDGRVDDHFDMKAWVCVSDEFDVVRVTRTILEAVIPKGSDTTELSKKDLNQLQVKLKESLSGKKFLIVLDDVWNENYDSWDSLRSPFGCGGHGSRVIVTTRNESVSSIMQTVPIHRLQQLSDEDCWKLFAKHAFEKGDCGAHPNLERIGKEIVKKCKGLPLAAKTLAGLLRSKRDVEDWNNILRSGIWDLPKEKSNILPALKLSYHYLPSHLKRCFAYCSIFPKDYEFQMERLVLMWMAEGFVEQPRSNKTREEVGYECFYELQSRSFFQRSNAKKYCFVMHDLVNDLAQAVSGDFCYLLGNNTHHMSERVHHFSCVRGKFDGFEKYKLINEAKFLRTFLALDPAKYSNSWLSKKVLDDILPKLTCLRVLSLPRYKIMELPHSIGNLLHLRYLDLSYTKIKQLPESVCTMYNLETLLLHGCFQLTTLPVNLRKLIQLRHLDIAGTNLQEMPMQMSQLKGLQLLTNFVVGKSKGLGIEELKEFCRLQGPLFISGLQNVTNGMGAMEAKLEEKMHLTYLILEWSSSTNDSQNERDVLDKLKPHTNLNMLEIKNFGGTRFPDWLGDKSYCNIVHLSLDNCEYCFSLPPFGQLPSLKALEISRMQGITKVGHEFYGDSSLSKPFQSLETLRFVEMLEWVDWYILESGEFSKLKELEVIKCPKLIGGLPKHIPSCVRLEIQECSRLMAQLSNICGAGTIELVLEGCDGVELGCRGLSSLTKLEISDMPNLKELTPELCTLTNLKAFSVWNCPSLLSFPDTGLPPMLTSLSIGKCEVLVFPGSEDMENWYRSLETLFLLCCDALKPMWLGFFPNLRSLQIHFCTNFKSLTDLDMLGLQNLTRLESLFLNGFSNLKSLPEGMHTLFPSLQSLQLMGCPEIESFPGGGLPSSLHSLEIEDCSKLTARRREWDLQRLPSLRRFRLAGEHVRNWGQSFPEDGVESFPEEGLLPSTLMSLSIENLPNLKSLNNRGLQLLGSLKYMKIVRCPQIHSLVEEGLPTSLFMLEFFGCPMLKPRYLKGEGQDWHRIACVPVIHVDGEVIFEQLTLRPAMDSQPYTDILMWQLEIMSQREIAQECLRC</sequence>
<comment type="caution">
    <text evidence="11">The sequence shown here is derived from an EMBL/GenBank/DDBJ whole genome shotgun (WGS) entry which is preliminary data.</text>
</comment>
<dbReference type="GO" id="GO:0043531">
    <property type="term" value="F:ADP binding"/>
    <property type="evidence" value="ECO:0007669"/>
    <property type="project" value="InterPro"/>
</dbReference>
<dbReference type="GO" id="GO:0005524">
    <property type="term" value="F:ATP binding"/>
    <property type="evidence" value="ECO:0007669"/>
    <property type="project" value="UniProtKB-KW"/>
</dbReference>
<keyword evidence="12" id="KW-1185">Reference proteome</keyword>
<dbReference type="InterPro" id="IPR002182">
    <property type="entry name" value="NB-ARC"/>
</dbReference>
<name>A0A7J7FXI7_CAMSI</name>
<dbReference type="EMBL" id="JACBKZ010000014">
    <property type="protein sequence ID" value="KAF5932691.1"/>
    <property type="molecule type" value="Genomic_DNA"/>
</dbReference>
<dbReference type="InterPro" id="IPR058922">
    <property type="entry name" value="WHD_DRP"/>
</dbReference>
<reference evidence="12" key="1">
    <citation type="journal article" date="2020" name="Nat. Commun.">
        <title>Genome assembly of wild tea tree DASZ reveals pedigree and selection history of tea varieties.</title>
        <authorList>
            <person name="Zhang W."/>
            <person name="Zhang Y."/>
            <person name="Qiu H."/>
            <person name="Guo Y."/>
            <person name="Wan H."/>
            <person name="Zhang X."/>
            <person name="Scossa F."/>
            <person name="Alseekh S."/>
            <person name="Zhang Q."/>
            <person name="Wang P."/>
            <person name="Xu L."/>
            <person name="Schmidt M.H."/>
            <person name="Jia X."/>
            <person name="Li D."/>
            <person name="Zhu A."/>
            <person name="Guo F."/>
            <person name="Chen W."/>
            <person name="Ni D."/>
            <person name="Usadel B."/>
            <person name="Fernie A.R."/>
            <person name="Wen W."/>
        </authorList>
    </citation>
    <scope>NUCLEOTIDE SEQUENCE [LARGE SCALE GENOMIC DNA]</scope>
    <source>
        <strain evidence="12">cv. G240</strain>
    </source>
</reference>
<organism evidence="11 12">
    <name type="scientific">Camellia sinensis</name>
    <name type="common">Tea plant</name>
    <name type="synonym">Thea sinensis</name>
    <dbReference type="NCBI Taxonomy" id="4442"/>
    <lineage>
        <taxon>Eukaryota</taxon>
        <taxon>Viridiplantae</taxon>
        <taxon>Streptophyta</taxon>
        <taxon>Embryophyta</taxon>
        <taxon>Tracheophyta</taxon>
        <taxon>Spermatophyta</taxon>
        <taxon>Magnoliopsida</taxon>
        <taxon>eudicotyledons</taxon>
        <taxon>Gunneridae</taxon>
        <taxon>Pentapetalae</taxon>
        <taxon>asterids</taxon>
        <taxon>Ericales</taxon>
        <taxon>Theaceae</taxon>
        <taxon>Camellia</taxon>
    </lineage>
</organism>
<proteinExistence type="inferred from homology"/>
<dbReference type="GO" id="GO:0051607">
    <property type="term" value="P:defense response to virus"/>
    <property type="evidence" value="ECO:0007669"/>
    <property type="project" value="UniProtKB-ARBA"/>
</dbReference>
<dbReference type="FunFam" id="1.10.10.10:FF:000322">
    <property type="entry name" value="Probable disease resistance protein At1g63360"/>
    <property type="match status" value="1"/>
</dbReference>
<evidence type="ECO:0000256" key="5">
    <source>
        <dbReference type="ARBA" id="ARBA00022821"/>
    </source>
</evidence>
<dbReference type="PANTHER" id="PTHR36766:SF40">
    <property type="entry name" value="DISEASE RESISTANCE PROTEIN RGA3"/>
    <property type="match status" value="1"/>
</dbReference>
<evidence type="ECO:0008006" key="13">
    <source>
        <dbReference type="Google" id="ProtNLM"/>
    </source>
</evidence>
<evidence type="ECO:0000259" key="10">
    <source>
        <dbReference type="Pfam" id="PF25019"/>
    </source>
</evidence>
<dbReference type="Gene3D" id="3.80.10.10">
    <property type="entry name" value="Ribonuclease Inhibitor"/>
    <property type="match status" value="2"/>
</dbReference>
<keyword evidence="5" id="KW-0611">Plant defense</keyword>
<keyword evidence="3" id="KW-0677">Repeat</keyword>
<feature type="domain" description="Disease resistance N-terminal" evidence="8">
    <location>
        <begin position="10"/>
        <end position="99"/>
    </location>
</feature>
<protein>
    <recommendedName>
        <fullName evidence="13">Disease resistance RPP13-like protein 1</fullName>
    </recommendedName>
</protein>
<dbReference type="Pfam" id="PF25019">
    <property type="entry name" value="LRR_R13L1-DRL21"/>
    <property type="match status" value="1"/>
</dbReference>
<accession>A0A7J7FXI7</accession>
<dbReference type="Gene3D" id="1.10.8.430">
    <property type="entry name" value="Helical domain of apoptotic protease-activating factors"/>
    <property type="match status" value="1"/>
</dbReference>
<dbReference type="InterPro" id="IPR027417">
    <property type="entry name" value="P-loop_NTPase"/>
</dbReference>
<dbReference type="SUPFAM" id="SSF52540">
    <property type="entry name" value="P-loop containing nucleoside triphosphate hydrolases"/>
    <property type="match status" value="1"/>
</dbReference>
<evidence type="ECO:0000259" key="8">
    <source>
        <dbReference type="Pfam" id="PF18052"/>
    </source>
</evidence>
<dbReference type="Pfam" id="PF23559">
    <property type="entry name" value="WHD_DRP"/>
    <property type="match status" value="1"/>
</dbReference>
<dbReference type="Pfam" id="PF18052">
    <property type="entry name" value="Rx_N"/>
    <property type="match status" value="1"/>
</dbReference>
<dbReference type="PRINTS" id="PR00364">
    <property type="entry name" value="DISEASERSIST"/>
</dbReference>
<keyword evidence="4" id="KW-0547">Nucleotide-binding</keyword>
<feature type="domain" description="NB-ARC" evidence="7">
    <location>
        <begin position="178"/>
        <end position="355"/>
    </location>
</feature>
<dbReference type="InterPro" id="IPR042197">
    <property type="entry name" value="Apaf_helical"/>
</dbReference>
<reference evidence="11 12" key="2">
    <citation type="submission" date="2020-07" db="EMBL/GenBank/DDBJ databases">
        <title>Genome assembly of wild tea tree DASZ reveals pedigree and selection history of tea varieties.</title>
        <authorList>
            <person name="Zhang W."/>
        </authorList>
    </citation>
    <scope>NUCLEOTIDE SEQUENCE [LARGE SCALE GENOMIC DNA]</scope>
    <source>
        <strain evidence="12">cv. G240</strain>
        <tissue evidence="11">Leaf</tissue>
    </source>
</reference>
<evidence type="ECO:0000256" key="2">
    <source>
        <dbReference type="ARBA" id="ARBA00022614"/>
    </source>
</evidence>
<evidence type="ECO:0000259" key="9">
    <source>
        <dbReference type="Pfam" id="PF23559"/>
    </source>
</evidence>
<evidence type="ECO:0000256" key="4">
    <source>
        <dbReference type="ARBA" id="ARBA00022741"/>
    </source>
</evidence>
<evidence type="ECO:0000256" key="1">
    <source>
        <dbReference type="ARBA" id="ARBA00008894"/>
    </source>
</evidence>
<dbReference type="Gene3D" id="1.10.10.10">
    <property type="entry name" value="Winged helix-like DNA-binding domain superfamily/Winged helix DNA-binding domain"/>
    <property type="match status" value="1"/>
</dbReference>
<dbReference type="SUPFAM" id="SSF52058">
    <property type="entry name" value="L domain-like"/>
    <property type="match status" value="2"/>
</dbReference>
<dbReference type="Gene3D" id="1.20.5.4130">
    <property type="match status" value="1"/>
</dbReference>
<keyword evidence="6" id="KW-0067">ATP-binding</keyword>
<dbReference type="InterPro" id="IPR041118">
    <property type="entry name" value="Rx_N"/>
</dbReference>
<evidence type="ECO:0000256" key="3">
    <source>
        <dbReference type="ARBA" id="ARBA00022737"/>
    </source>
</evidence>
<evidence type="ECO:0000259" key="7">
    <source>
        <dbReference type="Pfam" id="PF00931"/>
    </source>
</evidence>
<evidence type="ECO:0000313" key="11">
    <source>
        <dbReference type="EMBL" id="KAF5932691.1"/>
    </source>
</evidence>
<gene>
    <name evidence="11" type="ORF">HYC85_028862</name>
</gene>
<evidence type="ECO:0000313" key="12">
    <source>
        <dbReference type="Proteomes" id="UP000593564"/>
    </source>
</evidence>
<dbReference type="Pfam" id="PF00931">
    <property type="entry name" value="NB-ARC"/>
    <property type="match status" value="1"/>
</dbReference>
<comment type="similarity">
    <text evidence="1">Belongs to the disease resistance NB-LRR family.</text>
</comment>